<dbReference type="EMBL" id="RSCE01000007">
    <property type="protein sequence ID" value="RSH81072.1"/>
    <property type="molecule type" value="Genomic_DNA"/>
</dbReference>
<feature type="compositionally biased region" description="Low complexity" evidence="2">
    <location>
        <begin position="195"/>
        <end position="216"/>
    </location>
</feature>
<name>A0A427XQD7_9TREE</name>
<gene>
    <name evidence="3" type="ORF">EHS24_008506</name>
</gene>
<evidence type="ECO:0000256" key="1">
    <source>
        <dbReference type="SAM" id="Coils"/>
    </source>
</evidence>
<feature type="compositionally biased region" description="Low complexity" evidence="2">
    <location>
        <begin position="170"/>
        <end position="179"/>
    </location>
</feature>
<protein>
    <submittedName>
        <fullName evidence="3">Uncharacterized protein</fullName>
    </submittedName>
</protein>
<feature type="compositionally biased region" description="Pro residues" evidence="2">
    <location>
        <begin position="180"/>
        <end position="194"/>
    </location>
</feature>
<evidence type="ECO:0000313" key="4">
    <source>
        <dbReference type="Proteomes" id="UP000279236"/>
    </source>
</evidence>
<proteinExistence type="predicted"/>
<feature type="compositionally biased region" description="Polar residues" evidence="2">
    <location>
        <begin position="66"/>
        <end position="77"/>
    </location>
</feature>
<keyword evidence="1" id="KW-0175">Coiled coil</keyword>
<accession>A0A427XQD7</accession>
<dbReference type="GeneID" id="39593049"/>
<dbReference type="AlphaFoldDB" id="A0A427XQD7"/>
<evidence type="ECO:0000313" key="3">
    <source>
        <dbReference type="EMBL" id="RSH81072.1"/>
    </source>
</evidence>
<comment type="caution">
    <text evidence="3">The sequence shown here is derived from an EMBL/GenBank/DDBJ whole genome shotgun (WGS) entry which is preliminary data.</text>
</comment>
<organism evidence="3 4">
    <name type="scientific">Apiotrichum porosum</name>
    <dbReference type="NCBI Taxonomy" id="105984"/>
    <lineage>
        <taxon>Eukaryota</taxon>
        <taxon>Fungi</taxon>
        <taxon>Dikarya</taxon>
        <taxon>Basidiomycota</taxon>
        <taxon>Agaricomycotina</taxon>
        <taxon>Tremellomycetes</taxon>
        <taxon>Trichosporonales</taxon>
        <taxon>Trichosporonaceae</taxon>
        <taxon>Apiotrichum</taxon>
    </lineage>
</organism>
<dbReference type="RefSeq" id="XP_028475791.1">
    <property type="nucleotide sequence ID" value="XM_028623817.1"/>
</dbReference>
<sequence length="457" mass="49424">MTTFFPYGGYHHKRGSPPSSYHTARSSPSDTSDTSDSTLEPPMEDNEAKSEERIDEEEEEDPQRTVRASASSASLQTAWKGVPRQRSRVSLAACDVASPRLREDSFLRDPILLAPATEDDSDSSSDSEREGGATPPLQRSPEHEAGVVPSPSPLNEVAISFPPHEEADPTPHTSSSPAHPSTPFPAHTPLPPTSTPAAAPSPSQSQSQSLSQPPSPAAALAALGALLPADRIADVPTIPGGDVSSLLLKALSAHLVFVAETEKTRAVAAASQGAAEAVAELALAKSAAAEARMVELEREKQDEADRASRLAERVHQLETEALALSTQYQQLDDQGATIRRLEAEQDMHADELRAALEHVAELEQDLGTRTHKVASLERDLASAREVADTVEGAREASVRQHTNLKSQYDLLKTHYEQLSALLEADVKEKTISAEKTRQLLEQRRWRASQEIKVERFV</sequence>
<dbReference type="Proteomes" id="UP000279236">
    <property type="component" value="Unassembled WGS sequence"/>
</dbReference>
<feature type="region of interest" description="Disordered" evidence="2">
    <location>
        <begin position="1"/>
        <end position="216"/>
    </location>
</feature>
<reference evidence="3 4" key="1">
    <citation type="submission" date="2018-11" db="EMBL/GenBank/DDBJ databases">
        <title>Genome sequence of Apiotrichum porosum DSM 27194.</title>
        <authorList>
            <person name="Aliyu H."/>
            <person name="Gorte O."/>
            <person name="Ochsenreither K."/>
        </authorList>
    </citation>
    <scope>NUCLEOTIDE SEQUENCE [LARGE SCALE GENOMIC DNA]</scope>
    <source>
        <strain evidence="3 4">DSM 27194</strain>
    </source>
</reference>
<feature type="compositionally biased region" description="Low complexity" evidence="2">
    <location>
        <begin position="26"/>
        <end position="38"/>
    </location>
</feature>
<evidence type="ECO:0000256" key="2">
    <source>
        <dbReference type="SAM" id="MobiDB-lite"/>
    </source>
</evidence>
<keyword evidence="4" id="KW-1185">Reference proteome</keyword>
<feature type="coiled-coil region" evidence="1">
    <location>
        <begin position="279"/>
        <end position="334"/>
    </location>
</feature>